<proteinExistence type="predicted"/>
<dbReference type="AlphaFoldDB" id="A0A1V4SLX8"/>
<accession>A0A1V4SLX8</accession>
<protein>
    <submittedName>
        <fullName evidence="2">Uncharacterized protein</fullName>
    </submittedName>
</protein>
<gene>
    <name evidence="2" type="ORF">CLHUN_18110</name>
</gene>
<dbReference type="Proteomes" id="UP000191554">
    <property type="component" value="Unassembled WGS sequence"/>
</dbReference>
<dbReference type="Gene3D" id="3.40.190.10">
    <property type="entry name" value="Periplasmic binding protein-like II"/>
    <property type="match status" value="1"/>
</dbReference>
<evidence type="ECO:0000313" key="3">
    <source>
        <dbReference type="Proteomes" id="UP000191554"/>
    </source>
</evidence>
<name>A0A1V4SLX8_RUMHU</name>
<feature type="region of interest" description="Disordered" evidence="1">
    <location>
        <begin position="19"/>
        <end position="53"/>
    </location>
</feature>
<reference evidence="2 3" key="1">
    <citation type="submission" date="2017-03" db="EMBL/GenBank/DDBJ databases">
        <title>Genome sequence of Clostridium hungatei DSM 14427.</title>
        <authorList>
            <person name="Poehlein A."/>
            <person name="Daniel R."/>
        </authorList>
    </citation>
    <scope>NUCLEOTIDE SEQUENCE [LARGE SCALE GENOMIC DNA]</scope>
    <source>
        <strain evidence="2 3">DSM 14427</strain>
    </source>
</reference>
<dbReference type="EMBL" id="MZGX01000010">
    <property type="protein sequence ID" value="OPX44257.1"/>
    <property type="molecule type" value="Genomic_DNA"/>
</dbReference>
<dbReference type="STRING" id="48256.CLHUN_18110"/>
<evidence type="ECO:0000313" key="2">
    <source>
        <dbReference type="EMBL" id="OPX44257.1"/>
    </source>
</evidence>
<organism evidence="2 3">
    <name type="scientific">Ruminiclostridium hungatei</name>
    <name type="common">Clostridium hungatei</name>
    <dbReference type="NCBI Taxonomy" id="48256"/>
    <lineage>
        <taxon>Bacteria</taxon>
        <taxon>Bacillati</taxon>
        <taxon>Bacillota</taxon>
        <taxon>Clostridia</taxon>
        <taxon>Eubacteriales</taxon>
        <taxon>Oscillospiraceae</taxon>
        <taxon>Ruminiclostridium</taxon>
    </lineage>
</organism>
<dbReference type="SUPFAM" id="SSF53850">
    <property type="entry name" value="Periplasmic binding protein-like II"/>
    <property type="match status" value="1"/>
</dbReference>
<keyword evidence="3" id="KW-1185">Reference proteome</keyword>
<evidence type="ECO:0000256" key="1">
    <source>
        <dbReference type="SAM" id="MobiDB-lite"/>
    </source>
</evidence>
<sequence>MAGTVLAGIMALSMAACGDKDSAATGSPATDSTAERTEAAGRSTVQATTSAEPVKLEDAEGTVVMWNWGNQDQLKETLANFNTRYPKVKVESVPVASADYVKKDQDCRSSKNCSARRNQG</sequence>
<comment type="caution">
    <text evidence="2">The sequence shown here is derived from an EMBL/GenBank/DDBJ whole genome shotgun (WGS) entry which is preliminary data.</text>
</comment>